<gene>
    <name evidence="2" type="ORF">C5L36_0C04060</name>
</gene>
<evidence type="ECO:0000313" key="2">
    <source>
        <dbReference type="EMBL" id="AWU76470.1"/>
    </source>
</evidence>
<keyword evidence="1" id="KW-0812">Transmembrane</keyword>
<keyword evidence="1" id="KW-0472">Membrane</keyword>
<dbReference type="RefSeq" id="XP_029321947.1">
    <property type="nucleotide sequence ID" value="XM_029466087.1"/>
</dbReference>
<feature type="transmembrane region" description="Helical" evidence="1">
    <location>
        <begin position="25"/>
        <end position="42"/>
    </location>
</feature>
<dbReference type="GeneID" id="40384265"/>
<sequence length="238" mass="25505">MQEKVDADGRWAYYQDDNRRVREDVVGIVVAIVVSAVCVVYLDKASIKRVIGVWIEQIVGINLPNGTNTTNTTTNNTTNTTTIIITNTTTTIDTNTILTVIGIGTLLYSLAVVFRTVARVGGGATARGGGDGVLVVRGVGVSLMTSRRHPNGGVKFVPWGVILRAVKVEIFQGCRVCEQVYLVCLEDNNNVKFLLSNPCNAAAVAAQQNACCAGATLIPIVGGEELQERVYNFVNTCL</sequence>
<dbReference type="EMBL" id="CP028775">
    <property type="protein sequence ID" value="AWU76470.1"/>
    <property type="molecule type" value="Genomic_DNA"/>
</dbReference>
<evidence type="ECO:0000256" key="1">
    <source>
        <dbReference type="SAM" id="Phobius"/>
    </source>
</evidence>
<dbReference type="KEGG" id="pkz:C5L36_0C04060"/>
<name>A0A2U9R529_PICKU</name>
<reference evidence="2 3" key="1">
    <citation type="submission" date="2018-06" db="EMBL/GenBank/DDBJ databases">
        <title>Population genomics shows no distinction between pathogenic Candida krusei and environmental Pichia kudriavzevii: One species, four names.</title>
        <authorList>
            <person name="Douglass A.P."/>
            <person name="Offei B."/>
            <person name="Braun-Galleani S."/>
            <person name="Coughlan A.Y."/>
            <person name="Martos A."/>
            <person name="Ortiz-Merino R.A."/>
            <person name="Byrne K.P."/>
            <person name="Wolfe K.H."/>
        </authorList>
    </citation>
    <scope>NUCLEOTIDE SEQUENCE [LARGE SCALE GENOMIC DNA]</scope>
    <source>
        <strain evidence="2 3">CBS573</strain>
    </source>
</reference>
<evidence type="ECO:0000313" key="3">
    <source>
        <dbReference type="Proteomes" id="UP000249293"/>
    </source>
</evidence>
<organism evidence="2 3">
    <name type="scientific">Pichia kudriavzevii</name>
    <name type="common">Yeast</name>
    <name type="synonym">Issatchenkia orientalis</name>
    <dbReference type="NCBI Taxonomy" id="4909"/>
    <lineage>
        <taxon>Eukaryota</taxon>
        <taxon>Fungi</taxon>
        <taxon>Dikarya</taxon>
        <taxon>Ascomycota</taxon>
        <taxon>Saccharomycotina</taxon>
        <taxon>Pichiomycetes</taxon>
        <taxon>Pichiales</taxon>
        <taxon>Pichiaceae</taxon>
        <taxon>Pichia</taxon>
    </lineage>
</organism>
<protein>
    <submittedName>
        <fullName evidence="2">Uncharacterized protein</fullName>
    </submittedName>
</protein>
<dbReference type="AlphaFoldDB" id="A0A2U9R529"/>
<keyword evidence="1" id="KW-1133">Transmembrane helix</keyword>
<dbReference type="Proteomes" id="UP000249293">
    <property type="component" value="Chromosome 3"/>
</dbReference>
<proteinExistence type="predicted"/>
<accession>A0A2U9R529</accession>
<dbReference type="VEuPathDB" id="FungiDB:C5L36_0C04060"/>
<keyword evidence="3" id="KW-1185">Reference proteome</keyword>